<dbReference type="Proteomes" id="UP000518305">
    <property type="component" value="Unassembled WGS sequence"/>
</dbReference>
<sequence>DMIPYTPTLASSSLLGRTTTSTFVLEQPRCVFSTMENDTNIIIWLVVATPEGRWVNFNNSLGPGTKARAFQMFPSDTSAYMTLGTTILQYPCLKNPGDITVLRVGSETSCAKNNSRPTCNGPLPFPGPYRVKFLAFNGSEPVAETDWSAPITLKEAKAYNSIPTMGSRHSGGMIAITTILSILFAVLLAGLLAMIIS</sequence>
<dbReference type="PANTHER" id="PTHR15446">
    <property type="entry name" value="UROPLAKIN III"/>
    <property type="match status" value="1"/>
</dbReference>
<dbReference type="EMBL" id="VWZJ01005151">
    <property type="protein sequence ID" value="NXG58880.1"/>
    <property type="molecule type" value="Genomic_DNA"/>
</dbReference>
<protein>
    <submittedName>
        <fullName evidence="2">UPK3B protein</fullName>
    </submittedName>
</protein>
<name>A0A7K9D492_9AVES</name>
<dbReference type="OrthoDB" id="9939598at2759"/>
<feature type="transmembrane region" description="Helical" evidence="1">
    <location>
        <begin position="174"/>
        <end position="196"/>
    </location>
</feature>
<feature type="non-terminal residue" evidence="2">
    <location>
        <position position="197"/>
    </location>
</feature>
<gene>
    <name evidence="2" type="primary">Upk3b_0</name>
    <name evidence="2" type="ORF">HEMCOM_R10634</name>
</gene>
<dbReference type="AlphaFoldDB" id="A0A7K9D492"/>
<keyword evidence="3" id="KW-1185">Reference proteome</keyword>
<evidence type="ECO:0000256" key="1">
    <source>
        <dbReference type="SAM" id="Phobius"/>
    </source>
</evidence>
<feature type="non-terminal residue" evidence="2">
    <location>
        <position position="1"/>
    </location>
</feature>
<evidence type="ECO:0000313" key="3">
    <source>
        <dbReference type="Proteomes" id="UP000518305"/>
    </source>
</evidence>
<proteinExistence type="predicted"/>
<dbReference type="PANTHER" id="PTHR15446:SF2">
    <property type="entry name" value="UROPLAKIN-3B-LIKE PROTEIN 1-RELATED"/>
    <property type="match status" value="1"/>
</dbReference>
<keyword evidence="1" id="KW-0812">Transmembrane</keyword>
<organism evidence="2 3">
    <name type="scientific">Hemiprocne comata</name>
    <dbReference type="NCBI Taxonomy" id="243314"/>
    <lineage>
        <taxon>Eukaryota</taxon>
        <taxon>Metazoa</taxon>
        <taxon>Chordata</taxon>
        <taxon>Craniata</taxon>
        <taxon>Vertebrata</taxon>
        <taxon>Euteleostomi</taxon>
        <taxon>Archelosauria</taxon>
        <taxon>Archosauria</taxon>
        <taxon>Dinosauria</taxon>
        <taxon>Saurischia</taxon>
        <taxon>Theropoda</taxon>
        <taxon>Coelurosauria</taxon>
        <taxon>Aves</taxon>
        <taxon>Neognathae</taxon>
        <taxon>Neoaves</taxon>
        <taxon>Strisores</taxon>
        <taxon>Apodiformes</taxon>
        <taxon>Apodidae</taxon>
        <taxon>Hemiprocninae</taxon>
        <taxon>Hemiprocne</taxon>
    </lineage>
</organism>
<keyword evidence="1" id="KW-0472">Membrane</keyword>
<reference evidence="2 3" key="1">
    <citation type="submission" date="2019-09" db="EMBL/GenBank/DDBJ databases">
        <title>Bird 10,000 Genomes (B10K) Project - Family phase.</title>
        <authorList>
            <person name="Zhang G."/>
        </authorList>
    </citation>
    <scope>NUCLEOTIDE SEQUENCE [LARGE SCALE GENOMIC DNA]</scope>
    <source>
        <strain evidence="2">B10K-DU-001-23</strain>
        <tissue evidence="2">Muscle</tissue>
    </source>
</reference>
<dbReference type="InterPro" id="IPR024831">
    <property type="entry name" value="Uroplakin-3"/>
</dbReference>
<keyword evidence="1" id="KW-1133">Transmembrane helix</keyword>
<comment type="caution">
    <text evidence="2">The sequence shown here is derived from an EMBL/GenBank/DDBJ whole genome shotgun (WGS) entry which is preliminary data.</text>
</comment>
<accession>A0A7K9D492</accession>
<evidence type="ECO:0000313" key="2">
    <source>
        <dbReference type="EMBL" id="NXG58880.1"/>
    </source>
</evidence>
<dbReference type="GO" id="GO:0016020">
    <property type="term" value="C:membrane"/>
    <property type="evidence" value="ECO:0007669"/>
    <property type="project" value="TreeGrafter"/>
</dbReference>